<dbReference type="EnsemblMetazoa" id="AALFPA23_000154.R39257">
    <property type="protein sequence ID" value="AALFPA23_000154.P39257"/>
    <property type="gene ID" value="AALFPA23_000154"/>
</dbReference>
<comment type="similarity">
    <text evidence="2 10">Belongs to the Wnt family.</text>
</comment>
<evidence type="ECO:0000256" key="6">
    <source>
        <dbReference type="ARBA" id="ARBA00022687"/>
    </source>
</evidence>
<dbReference type="PANTHER" id="PTHR12027:SF72">
    <property type="entry name" value="PROTEIN WNT-6"/>
    <property type="match status" value="1"/>
</dbReference>
<evidence type="ECO:0000256" key="1">
    <source>
        <dbReference type="ARBA" id="ARBA00004498"/>
    </source>
</evidence>
<dbReference type="InterPro" id="IPR018161">
    <property type="entry name" value="Wnt_CS"/>
</dbReference>
<dbReference type="Pfam" id="PF00110">
    <property type="entry name" value="wnt"/>
    <property type="match status" value="1"/>
</dbReference>
<keyword evidence="14" id="KW-1185">Reference proteome</keyword>
<dbReference type="RefSeq" id="XP_029727209.2">
    <property type="nucleotide sequence ID" value="XM_029871349.2"/>
</dbReference>
<protein>
    <recommendedName>
        <fullName evidence="10">Protein Wnt</fullName>
    </recommendedName>
</protein>
<keyword evidence="5" id="KW-0272">Extracellular matrix</keyword>
<sequence length="447" mass="48966">MRFVLIAIYLILIMPITGSWWAEGSNILLDPSQVCENRNNKQKTKRLTGKLADICKNDTSLMKEIKRGISLGFRECENQFRNNMWNCSWTIKRSMRRILTRDTRETAFVHAITAAGITYAVTKACTMGDLVECSCQNHVKKSVQNYPQGVGAGVGDVAGLGAGGIDGPGPGPGGGGGGQKNGGRKGGKNGAGPGGRKVNTRNTMLITSYRNVNSNFNYNSLAAPGANKKDVLKTLQGQKAAAVGGKEGSWEWGGCDDNVVFGFRKSKDFLDARLRKKSDIRTLVKLHNNNAGRLAVKQFMRMECKCHGLSGSCTMRTCWMKMPPFSEVGARLKEHFDGATKVIARNDGHSFMPDDPSIKLPTKRDLVYTEDSDDFCEPNSKTGSLGTHGRECNITSNGVDGCNLMCCERGQTRKQVEVKKNCKCSFKWCCEVTCSTCIDIKEVYTCK</sequence>
<dbReference type="EnsemblMetazoa" id="AALFPA23_000154.R39255">
    <property type="protein sequence ID" value="AALFPA23_000154.P39255"/>
    <property type="gene ID" value="AALFPA23_000154"/>
</dbReference>
<evidence type="ECO:0000256" key="11">
    <source>
        <dbReference type="SAM" id="MobiDB-lite"/>
    </source>
</evidence>
<dbReference type="RefSeq" id="XP_062705748.1">
    <property type="nucleotide sequence ID" value="XM_062849764.1"/>
</dbReference>
<comment type="function">
    <text evidence="10">Ligand for members of the frizzled family of seven transmembrane receptors.</text>
</comment>
<evidence type="ECO:0000256" key="12">
    <source>
        <dbReference type="SAM" id="SignalP"/>
    </source>
</evidence>
<evidence type="ECO:0000256" key="9">
    <source>
        <dbReference type="ARBA" id="ARBA00023288"/>
    </source>
</evidence>
<dbReference type="RefSeq" id="XP_062705747.1">
    <property type="nucleotide sequence ID" value="XM_062849763.1"/>
</dbReference>
<evidence type="ECO:0000256" key="7">
    <source>
        <dbReference type="ARBA" id="ARBA00023157"/>
    </source>
</evidence>
<dbReference type="GeneID" id="115265604"/>
<reference evidence="14" key="1">
    <citation type="journal article" date="2015" name="Proc. Natl. Acad. Sci. U.S.A.">
        <title>Genome sequence of the Asian Tiger mosquito, Aedes albopictus, reveals insights into its biology, genetics, and evolution.</title>
        <authorList>
            <person name="Chen X.G."/>
            <person name="Jiang X."/>
            <person name="Gu J."/>
            <person name="Xu M."/>
            <person name="Wu Y."/>
            <person name="Deng Y."/>
            <person name="Zhang C."/>
            <person name="Bonizzoni M."/>
            <person name="Dermauw W."/>
            <person name="Vontas J."/>
            <person name="Armbruster P."/>
            <person name="Huang X."/>
            <person name="Yang Y."/>
            <person name="Zhang H."/>
            <person name="He W."/>
            <person name="Peng H."/>
            <person name="Liu Y."/>
            <person name="Wu K."/>
            <person name="Chen J."/>
            <person name="Lirakis M."/>
            <person name="Topalis P."/>
            <person name="Van Leeuwen T."/>
            <person name="Hall A.B."/>
            <person name="Jiang X."/>
            <person name="Thorpe C."/>
            <person name="Mueller R.L."/>
            <person name="Sun C."/>
            <person name="Waterhouse R.M."/>
            <person name="Yan G."/>
            <person name="Tu Z.J."/>
            <person name="Fang X."/>
            <person name="James A.A."/>
        </authorList>
    </citation>
    <scope>NUCLEOTIDE SEQUENCE [LARGE SCALE GENOMIC DNA]</scope>
    <source>
        <strain evidence="14">Foshan</strain>
    </source>
</reference>
<dbReference type="RefSeq" id="XP_062705749.1">
    <property type="nucleotide sequence ID" value="XM_062849765.1"/>
</dbReference>
<keyword evidence="3 10" id="KW-0217">Developmental protein</keyword>
<accession>A0ABM1XJ82</accession>
<keyword evidence="6 10" id="KW-0879">Wnt signaling pathway</keyword>
<dbReference type="PANTHER" id="PTHR12027">
    <property type="entry name" value="WNT RELATED"/>
    <property type="match status" value="1"/>
</dbReference>
<dbReference type="CDD" id="cd19338">
    <property type="entry name" value="Wnt_Wnt6"/>
    <property type="match status" value="1"/>
</dbReference>
<dbReference type="EnsemblMetazoa" id="AALFPA23_000154.R39258">
    <property type="protein sequence ID" value="AALFPA23_000154.P39258"/>
    <property type="gene ID" value="AALFPA23_000154"/>
</dbReference>
<dbReference type="Proteomes" id="UP000069940">
    <property type="component" value="Unassembled WGS sequence"/>
</dbReference>
<name>A0ABM1XJ82_AEDAL</name>
<feature type="region of interest" description="Disordered" evidence="11">
    <location>
        <begin position="161"/>
        <end position="199"/>
    </location>
</feature>
<dbReference type="InterPro" id="IPR009143">
    <property type="entry name" value="Wnt6"/>
</dbReference>
<dbReference type="PRINTS" id="PR01349">
    <property type="entry name" value="WNTPROTEIN"/>
</dbReference>
<evidence type="ECO:0000256" key="10">
    <source>
        <dbReference type="RuleBase" id="RU003500"/>
    </source>
</evidence>
<feature type="chain" id="PRO_5045023449" description="Protein Wnt" evidence="12">
    <location>
        <begin position="19"/>
        <end position="447"/>
    </location>
</feature>
<organism evidence="13 14">
    <name type="scientific">Aedes albopictus</name>
    <name type="common">Asian tiger mosquito</name>
    <name type="synonym">Stegomyia albopicta</name>
    <dbReference type="NCBI Taxonomy" id="7160"/>
    <lineage>
        <taxon>Eukaryota</taxon>
        <taxon>Metazoa</taxon>
        <taxon>Ecdysozoa</taxon>
        <taxon>Arthropoda</taxon>
        <taxon>Hexapoda</taxon>
        <taxon>Insecta</taxon>
        <taxon>Pterygota</taxon>
        <taxon>Neoptera</taxon>
        <taxon>Endopterygota</taxon>
        <taxon>Diptera</taxon>
        <taxon>Nematocera</taxon>
        <taxon>Culicoidea</taxon>
        <taxon>Culicidae</taxon>
        <taxon>Culicinae</taxon>
        <taxon>Aedini</taxon>
        <taxon>Aedes</taxon>
        <taxon>Stegomyia</taxon>
    </lineage>
</organism>
<reference evidence="13" key="2">
    <citation type="submission" date="2025-05" db="UniProtKB">
        <authorList>
            <consortium name="EnsemblMetazoa"/>
        </authorList>
    </citation>
    <scope>IDENTIFICATION</scope>
    <source>
        <strain evidence="13">Foshan</strain>
    </source>
</reference>
<keyword evidence="4" id="KW-0964">Secreted</keyword>
<dbReference type="InterPro" id="IPR043158">
    <property type="entry name" value="Wnt_C"/>
</dbReference>
<keyword evidence="9" id="KW-0449">Lipoprotein</keyword>
<dbReference type="PROSITE" id="PS00246">
    <property type="entry name" value="WNT1"/>
    <property type="match status" value="1"/>
</dbReference>
<feature type="compositionally biased region" description="Gly residues" evidence="11">
    <location>
        <begin position="161"/>
        <end position="181"/>
    </location>
</feature>
<evidence type="ECO:0000256" key="4">
    <source>
        <dbReference type="ARBA" id="ARBA00022525"/>
    </source>
</evidence>
<dbReference type="RefSeq" id="XP_029727208.2">
    <property type="nucleotide sequence ID" value="XM_029871348.2"/>
</dbReference>
<dbReference type="Gene3D" id="3.30.2460.20">
    <property type="match status" value="1"/>
</dbReference>
<evidence type="ECO:0000256" key="8">
    <source>
        <dbReference type="ARBA" id="ARBA00023180"/>
    </source>
</evidence>
<evidence type="ECO:0000256" key="3">
    <source>
        <dbReference type="ARBA" id="ARBA00022473"/>
    </source>
</evidence>
<evidence type="ECO:0000313" key="14">
    <source>
        <dbReference type="Proteomes" id="UP000069940"/>
    </source>
</evidence>
<dbReference type="InterPro" id="IPR005817">
    <property type="entry name" value="Wnt"/>
</dbReference>
<dbReference type="SMART" id="SM00097">
    <property type="entry name" value="WNT1"/>
    <property type="match status" value="1"/>
</dbReference>
<evidence type="ECO:0000256" key="5">
    <source>
        <dbReference type="ARBA" id="ARBA00022530"/>
    </source>
</evidence>
<feature type="signal peptide" evidence="12">
    <location>
        <begin position="1"/>
        <end position="18"/>
    </location>
</feature>
<dbReference type="EnsemblMetazoa" id="AALFPA23_000154.R39256">
    <property type="protein sequence ID" value="AALFPA23_000154.P39256"/>
    <property type="gene ID" value="AALFPA23_000154"/>
</dbReference>
<comment type="subcellular location">
    <subcellularLocation>
        <location evidence="1 10">Secreted</location>
        <location evidence="1 10">Extracellular space</location>
        <location evidence="1 10">Extracellular matrix</location>
    </subcellularLocation>
</comment>
<evidence type="ECO:0000256" key="2">
    <source>
        <dbReference type="ARBA" id="ARBA00005683"/>
    </source>
</evidence>
<keyword evidence="7" id="KW-1015">Disulfide bond</keyword>
<evidence type="ECO:0000313" key="13">
    <source>
        <dbReference type="EnsemblMetazoa" id="AALFPA23_000154.P39256"/>
    </source>
</evidence>
<dbReference type="EnsemblMetazoa" id="AALFPA23_000154.R39259">
    <property type="protein sequence ID" value="AALFPA23_000154.P39259"/>
    <property type="gene ID" value="AALFPA23_000154"/>
</dbReference>
<dbReference type="RefSeq" id="XP_062705746.1">
    <property type="nucleotide sequence ID" value="XM_062849762.1"/>
</dbReference>
<keyword evidence="12" id="KW-0732">Signal</keyword>
<proteinExistence type="inferred from homology"/>
<keyword evidence="8" id="KW-0325">Glycoprotein</keyword>
<dbReference type="EnsemblMetazoa" id="AALFPA23_000154.R39254">
    <property type="protein sequence ID" value="AALFPA23_000154.P39254"/>
    <property type="gene ID" value="AALFPA23_000154"/>
</dbReference>